<accession>A0ABP7SI96</accession>
<keyword evidence="3" id="KW-1185">Reference proteome</keyword>
<comment type="caution">
    <text evidence="2">The sequence shown here is derived from an EMBL/GenBank/DDBJ whole genome shotgun (WGS) entry which is preliminary data.</text>
</comment>
<gene>
    <name evidence="2" type="ORF">GCM10022247_38380</name>
</gene>
<feature type="chain" id="PRO_5046728989" evidence="1">
    <location>
        <begin position="35"/>
        <end position="117"/>
    </location>
</feature>
<feature type="signal peptide" evidence="1">
    <location>
        <begin position="1"/>
        <end position="34"/>
    </location>
</feature>
<evidence type="ECO:0000313" key="2">
    <source>
        <dbReference type="EMBL" id="GAA4012126.1"/>
    </source>
</evidence>
<evidence type="ECO:0000256" key="1">
    <source>
        <dbReference type="SAM" id="SignalP"/>
    </source>
</evidence>
<dbReference type="Proteomes" id="UP001501747">
    <property type="component" value="Unassembled WGS sequence"/>
</dbReference>
<evidence type="ECO:0000313" key="3">
    <source>
        <dbReference type="Proteomes" id="UP001501747"/>
    </source>
</evidence>
<protein>
    <submittedName>
        <fullName evidence="2">Uncharacterized protein</fullName>
    </submittedName>
</protein>
<keyword evidence="1" id="KW-0732">Signal</keyword>
<reference evidence="3" key="1">
    <citation type="journal article" date="2019" name="Int. J. Syst. Evol. Microbiol.">
        <title>The Global Catalogue of Microorganisms (GCM) 10K type strain sequencing project: providing services to taxonomists for standard genome sequencing and annotation.</title>
        <authorList>
            <consortium name="The Broad Institute Genomics Platform"/>
            <consortium name="The Broad Institute Genome Sequencing Center for Infectious Disease"/>
            <person name="Wu L."/>
            <person name="Ma J."/>
        </authorList>
    </citation>
    <scope>NUCLEOTIDE SEQUENCE [LARGE SCALE GENOMIC DNA]</scope>
    <source>
        <strain evidence="3">JCM 17342</strain>
    </source>
</reference>
<organism evidence="2 3">
    <name type="scientific">Allokutzneria multivorans</name>
    <dbReference type="NCBI Taxonomy" id="1142134"/>
    <lineage>
        <taxon>Bacteria</taxon>
        <taxon>Bacillati</taxon>
        <taxon>Actinomycetota</taxon>
        <taxon>Actinomycetes</taxon>
        <taxon>Pseudonocardiales</taxon>
        <taxon>Pseudonocardiaceae</taxon>
        <taxon>Allokutzneria</taxon>
    </lineage>
</organism>
<dbReference type="EMBL" id="BAABAL010000013">
    <property type="protein sequence ID" value="GAA4012126.1"/>
    <property type="molecule type" value="Genomic_DNA"/>
</dbReference>
<proteinExistence type="predicted"/>
<name>A0ABP7SI96_9PSEU</name>
<sequence>MIDMKKSSRSGVLATGTVALATALTMIATGTANASEARSGGNRGWASQHCAAAFDGEGDGHGVYVDVRLVNGVHFSVWDGSGADGHWGPQTCWSVRIAKFKVVEDKGPASDWVHNPS</sequence>